<keyword evidence="2" id="KW-1185">Reference proteome</keyword>
<evidence type="ECO:0000313" key="2">
    <source>
        <dbReference type="Proteomes" id="UP000831701"/>
    </source>
</evidence>
<name>A0ACB8WYQ8_9TELE</name>
<protein>
    <submittedName>
        <fullName evidence="1">Uncharacterized protein</fullName>
    </submittedName>
</protein>
<proteinExistence type="predicted"/>
<dbReference type="Proteomes" id="UP000831701">
    <property type="component" value="Chromosome 5"/>
</dbReference>
<accession>A0ACB8WYQ8</accession>
<sequence>MAVYIPPGAKANEALKELHNNISSLQHKHPEAFYVVCGGFQPHAHTTQRTITVWPSDAVPALQDCFQRTDWQIFREAAVREGEVDLEDYTSAVLGYISKCTEDVTSTRTVTGYPNQKPWLNAEVRSLLKARDAAFRSGDRLALRAARRQLTAGVKRAKAAYTQRIQGHFNDPRSMWRGIKCITDYNTRDAQCPRDPSLPDALNNFYARFDDPNTSPSTRFTPPPGEEPLSVTAADVRRTLQRINPRKAAGPDNISGRVLKGCAYQLTEVLTDIFNTSLQQADGPHLPEDCHDHPHPQNVHSDRPE</sequence>
<reference evidence="1" key="1">
    <citation type="submission" date="2022-04" db="EMBL/GenBank/DDBJ databases">
        <title>Jade perch genome.</title>
        <authorList>
            <person name="Chao B."/>
        </authorList>
    </citation>
    <scope>NUCLEOTIDE SEQUENCE</scope>
    <source>
        <strain evidence="1">CB-2022</strain>
    </source>
</reference>
<organism evidence="1 2">
    <name type="scientific">Scortum barcoo</name>
    <name type="common">barcoo grunter</name>
    <dbReference type="NCBI Taxonomy" id="214431"/>
    <lineage>
        <taxon>Eukaryota</taxon>
        <taxon>Metazoa</taxon>
        <taxon>Chordata</taxon>
        <taxon>Craniata</taxon>
        <taxon>Vertebrata</taxon>
        <taxon>Euteleostomi</taxon>
        <taxon>Actinopterygii</taxon>
        <taxon>Neopterygii</taxon>
        <taxon>Teleostei</taxon>
        <taxon>Neoteleostei</taxon>
        <taxon>Acanthomorphata</taxon>
        <taxon>Eupercaria</taxon>
        <taxon>Centrarchiformes</taxon>
        <taxon>Terapontoidei</taxon>
        <taxon>Terapontidae</taxon>
        <taxon>Scortum</taxon>
    </lineage>
</organism>
<evidence type="ECO:0000313" key="1">
    <source>
        <dbReference type="EMBL" id="KAI3372963.1"/>
    </source>
</evidence>
<dbReference type="EMBL" id="CM041535">
    <property type="protein sequence ID" value="KAI3372963.1"/>
    <property type="molecule type" value="Genomic_DNA"/>
</dbReference>
<comment type="caution">
    <text evidence="1">The sequence shown here is derived from an EMBL/GenBank/DDBJ whole genome shotgun (WGS) entry which is preliminary data.</text>
</comment>
<gene>
    <name evidence="1" type="ORF">L3Q82_023396</name>
</gene>